<dbReference type="OMA" id="THYANAP"/>
<proteinExistence type="predicted"/>
<dbReference type="SUPFAM" id="SSF56112">
    <property type="entry name" value="Protein kinase-like (PK-like)"/>
    <property type="match status" value="1"/>
</dbReference>
<feature type="region of interest" description="Disordered" evidence="3">
    <location>
        <begin position="416"/>
        <end position="481"/>
    </location>
</feature>
<accession>A0A0G4F2K7</accession>
<dbReference type="PROSITE" id="PS00108">
    <property type="entry name" value="PROTEIN_KINASE_ST"/>
    <property type="match status" value="1"/>
</dbReference>
<evidence type="ECO:0000256" key="2">
    <source>
        <dbReference type="ARBA" id="ARBA00022840"/>
    </source>
</evidence>
<dbReference type="Gene3D" id="3.30.200.20">
    <property type="entry name" value="Phosphorylase Kinase, domain 1"/>
    <property type="match status" value="1"/>
</dbReference>
<keyword evidence="6" id="KW-1185">Reference proteome</keyword>
<feature type="domain" description="Protein kinase" evidence="4">
    <location>
        <begin position="33"/>
        <end position="388"/>
    </location>
</feature>
<gene>
    <name evidence="5" type="ORF">Vbra_5642</name>
</gene>
<dbReference type="Proteomes" id="UP000041254">
    <property type="component" value="Unassembled WGS sequence"/>
</dbReference>
<dbReference type="GO" id="GO:0005524">
    <property type="term" value="F:ATP binding"/>
    <property type="evidence" value="ECO:0007669"/>
    <property type="project" value="UniProtKB-KW"/>
</dbReference>
<dbReference type="Pfam" id="PF00069">
    <property type="entry name" value="Pkinase"/>
    <property type="match status" value="1"/>
</dbReference>
<evidence type="ECO:0000256" key="3">
    <source>
        <dbReference type="SAM" id="MobiDB-lite"/>
    </source>
</evidence>
<dbReference type="VEuPathDB" id="CryptoDB:Vbra_5642"/>
<dbReference type="InterPro" id="IPR000719">
    <property type="entry name" value="Prot_kinase_dom"/>
</dbReference>
<evidence type="ECO:0000313" key="5">
    <source>
        <dbReference type="EMBL" id="CEM06438.1"/>
    </source>
</evidence>
<feature type="compositionally biased region" description="Polar residues" evidence="3">
    <location>
        <begin position="423"/>
        <end position="439"/>
    </location>
</feature>
<dbReference type="STRING" id="1169540.A0A0G4F2K7"/>
<dbReference type="PANTHER" id="PTHR24055">
    <property type="entry name" value="MITOGEN-ACTIVATED PROTEIN KINASE"/>
    <property type="match status" value="1"/>
</dbReference>
<dbReference type="InterPro" id="IPR011009">
    <property type="entry name" value="Kinase-like_dom_sf"/>
</dbReference>
<feature type="region of interest" description="Disordered" evidence="3">
    <location>
        <begin position="1"/>
        <end position="22"/>
    </location>
</feature>
<reference evidence="5 6" key="1">
    <citation type="submission" date="2014-11" db="EMBL/GenBank/DDBJ databases">
        <authorList>
            <person name="Zhu J."/>
            <person name="Qi W."/>
            <person name="Song R."/>
        </authorList>
    </citation>
    <scope>NUCLEOTIDE SEQUENCE [LARGE SCALE GENOMIC DNA]</scope>
</reference>
<dbReference type="PROSITE" id="PS50011">
    <property type="entry name" value="PROTEIN_KINASE_DOM"/>
    <property type="match status" value="1"/>
</dbReference>
<dbReference type="GO" id="GO:0004672">
    <property type="term" value="F:protein kinase activity"/>
    <property type="evidence" value="ECO:0007669"/>
    <property type="project" value="InterPro"/>
</dbReference>
<dbReference type="EMBL" id="CDMY01000366">
    <property type="protein sequence ID" value="CEM06438.1"/>
    <property type="molecule type" value="Genomic_DNA"/>
</dbReference>
<evidence type="ECO:0000259" key="4">
    <source>
        <dbReference type="PROSITE" id="PS50011"/>
    </source>
</evidence>
<dbReference type="AlphaFoldDB" id="A0A0G4F2K7"/>
<evidence type="ECO:0000256" key="1">
    <source>
        <dbReference type="ARBA" id="ARBA00022741"/>
    </source>
</evidence>
<protein>
    <recommendedName>
        <fullName evidence="4">Protein kinase domain-containing protein</fullName>
    </recommendedName>
</protein>
<dbReference type="PhylomeDB" id="A0A0G4F2K7"/>
<organism evidence="5 6">
    <name type="scientific">Vitrella brassicaformis (strain CCMP3155)</name>
    <dbReference type="NCBI Taxonomy" id="1169540"/>
    <lineage>
        <taxon>Eukaryota</taxon>
        <taxon>Sar</taxon>
        <taxon>Alveolata</taxon>
        <taxon>Colpodellida</taxon>
        <taxon>Vitrellaceae</taxon>
        <taxon>Vitrella</taxon>
    </lineage>
</organism>
<sequence>MDAKLMDAPMDGSSAEPTSSLTAEDAPSLFAKFNVEGKLGEGSYGYVVKCSTKASTKKSTKKKSTNKRLGDWQGKQDSKAVKVQIFHQDISKYQLRDAAICRYLSGHPNLVSFDSVWTGEGICRVQSEMSSGVDSHLSCEGLWRAEHCKHLYMAMELAETDLYKHLHTKKLKRIGRHVVTVPDRRICLSPKEVKRIMYQLLLGLAYMQTKGIIHRDLKPGNILMSGKRVMITDFGHSRLVTGTHDPISHSNPYFLGTPGYRCPELILGAKNYGTKVDMFSAGTILMEMATARKPFSHLGSDYGSLIMMFQLLGMPPQDRVKQMDFVGKSHAFPRLLPKTKSQVRQALDALCDGKNKLTDGQFSLLYDLWRVDPAERISAIEAINHPYFDDLDKTRYAHWAHDLGAAFDEDGHTAFSAADADDSTNPSTAAPGQQQNQYNLRERLKRPSPYDGTVKSMFKTPPAKKRRTTHYANAPSRPKRE</sequence>
<dbReference type="InterPro" id="IPR050117">
    <property type="entry name" value="MAPK"/>
</dbReference>
<keyword evidence="2" id="KW-0067">ATP-binding</keyword>
<dbReference type="OrthoDB" id="10020333at2759"/>
<dbReference type="InParanoid" id="A0A0G4F2K7"/>
<dbReference type="SMART" id="SM00220">
    <property type="entry name" value="S_TKc"/>
    <property type="match status" value="1"/>
</dbReference>
<evidence type="ECO:0000313" key="6">
    <source>
        <dbReference type="Proteomes" id="UP000041254"/>
    </source>
</evidence>
<name>A0A0G4F2K7_VITBC</name>
<keyword evidence="1" id="KW-0547">Nucleotide-binding</keyword>
<dbReference type="Gene3D" id="1.10.510.10">
    <property type="entry name" value="Transferase(Phosphotransferase) domain 1"/>
    <property type="match status" value="1"/>
</dbReference>
<dbReference type="InterPro" id="IPR008271">
    <property type="entry name" value="Ser/Thr_kinase_AS"/>
</dbReference>